<protein>
    <submittedName>
        <fullName evidence="2">DUF2968 domain-containing protein</fullName>
    </submittedName>
</protein>
<dbReference type="RefSeq" id="WP_328959089.1">
    <property type="nucleotide sequence ID" value="NZ_CP108110.1"/>
</dbReference>
<feature type="region of interest" description="Disordered" evidence="1">
    <location>
        <begin position="1"/>
        <end position="58"/>
    </location>
</feature>
<evidence type="ECO:0000313" key="2">
    <source>
        <dbReference type="EMBL" id="WUQ88544.1"/>
    </source>
</evidence>
<organism evidence="2 3">
    <name type="scientific">Kitasatospora purpeofusca</name>
    <dbReference type="NCBI Taxonomy" id="67352"/>
    <lineage>
        <taxon>Bacteria</taxon>
        <taxon>Bacillati</taxon>
        <taxon>Actinomycetota</taxon>
        <taxon>Actinomycetes</taxon>
        <taxon>Kitasatosporales</taxon>
        <taxon>Streptomycetaceae</taxon>
        <taxon>Kitasatospora</taxon>
    </lineage>
</organism>
<dbReference type="EMBL" id="CP108110">
    <property type="protein sequence ID" value="WUQ88544.1"/>
    <property type="molecule type" value="Genomic_DNA"/>
</dbReference>
<evidence type="ECO:0000256" key="1">
    <source>
        <dbReference type="SAM" id="MobiDB-lite"/>
    </source>
</evidence>
<keyword evidence="3" id="KW-1185">Reference proteome</keyword>
<sequence length="211" mass="23135">MAAGFAGWQATIARRQPRDAREGAAVAQTVADAARRQADAAEQQARSAEEQATAAGDHLRAAEEQVRLLQRQLDAEEAGRHEARGPRFRIRRGWVDRHTQRGRVTARIYLEQTDGPGLDTVTATATGPVMRDAENNTARCRSLAVGGNTLLTFSARTPPRGGMIVLDLDCTSATGETWHRSISHDLSNRDPYEPFEWGAMSSPGPNRNDHR</sequence>
<dbReference type="Proteomes" id="UP001432222">
    <property type="component" value="Chromosome"/>
</dbReference>
<reference evidence="2" key="1">
    <citation type="submission" date="2022-10" db="EMBL/GenBank/DDBJ databases">
        <title>The complete genomes of actinobacterial strains from the NBC collection.</title>
        <authorList>
            <person name="Joergensen T.S."/>
            <person name="Alvarez Arevalo M."/>
            <person name="Sterndorff E.B."/>
            <person name="Faurdal D."/>
            <person name="Vuksanovic O."/>
            <person name="Mourched A.-S."/>
            <person name="Charusanti P."/>
            <person name="Shaw S."/>
            <person name="Blin K."/>
            <person name="Weber T."/>
        </authorList>
    </citation>
    <scope>NUCLEOTIDE SEQUENCE</scope>
    <source>
        <strain evidence="2">NBC_00222</strain>
    </source>
</reference>
<evidence type="ECO:0000313" key="3">
    <source>
        <dbReference type="Proteomes" id="UP001432222"/>
    </source>
</evidence>
<name>A0ABZ1UEB8_9ACTN</name>
<gene>
    <name evidence="2" type="ORF">OHA16_39450</name>
</gene>
<accession>A0ABZ1UEB8</accession>
<proteinExistence type="predicted"/>
<feature type="compositionally biased region" description="Low complexity" evidence="1">
    <location>
        <begin position="40"/>
        <end position="55"/>
    </location>
</feature>